<dbReference type="InterPro" id="IPR020103">
    <property type="entry name" value="PsdUridine_synth_cat_dom_sf"/>
</dbReference>
<dbReference type="PROSITE" id="PS01129">
    <property type="entry name" value="PSI_RLU"/>
    <property type="match status" value="1"/>
</dbReference>
<reference evidence="8 9" key="1">
    <citation type="submission" date="2016-10" db="EMBL/GenBank/DDBJ databases">
        <authorList>
            <person name="de Groot N.N."/>
        </authorList>
    </citation>
    <scope>NUCLEOTIDE SEQUENCE [LARGE SCALE GENOMIC DNA]</scope>
    <source>
        <strain evidence="8 9">CGMCC 1.10434</strain>
    </source>
</reference>
<dbReference type="GO" id="GO:0003723">
    <property type="term" value="F:RNA binding"/>
    <property type="evidence" value="ECO:0007669"/>
    <property type="project" value="UniProtKB-KW"/>
</dbReference>
<dbReference type="CDD" id="cd00165">
    <property type="entry name" value="S4"/>
    <property type="match status" value="1"/>
</dbReference>
<evidence type="ECO:0000256" key="3">
    <source>
        <dbReference type="ARBA" id="ARBA00023235"/>
    </source>
</evidence>
<dbReference type="InterPro" id="IPR006224">
    <property type="entry name" value="PsdUridine_synth_RluA-like_CS"/>
</dbReference>
<evidence type="ECO:0000256" key="5">
    <source>
        <dbReference type="PROSITE-ProRule" id="PRU00182"/>
    </source>
</evidence>
<dbReference type="CDD" id="cd02869">
    <property type="entry name" value="PseudoU_synth_RluA_like"/>
    <property type="match status" value="1"/>
</dbReference>
<dbReference type="Proteomes" id="UP000199300">
    <property type="component" value="Unassembled WGS sequence"/>
</dbReference>
<dbReference type="NCBIfam" id="TIGR00005">
    <property type="entry name" value="rluA_subfam"/>
    <property type="match status" value="1"/>
</dbReference>
<organism evidence="8 9">
    <name type="scientific">Amphibacillus marinus</name>
    <dbReference type="NCBI Taxonomy" id="872970"/>
    <lineage>
        <taxon>Bacteria</taxon>
        <taxon>Bacillati</taxon>
        <taxon>Bacillota</taxon>
        <taxon>Bacilli</taxon>
        <taxon>Bacillales</taxon>
        <taxon>Bacillaceae</taxon>
        <taxon>Amphibacillus</taxon>
    </lineage>
</organism>
<evidence type="ECO:0000313" key="9">
    <source>
        <dbReference type="Proteomes" id="UP000199300"/>
    </source>
</evidence>
<dbReference type="InterPro" id="IPR050188">
    <property type="entry name" value="RluA_PseudoU_synthase"/>
</dbReference>
<evidence type="ECO:0000256" key="6">
    <source>
        <dbReference type="RuleBase" id="RU362028"/>
    </source>
</evidence>
<dbReference type="Gene3D" id="3.10.290.10">
    <property type="entry name" value="RNA-binding S4 domain"/>
    <property type="match status" value="1"/>
</dbReference>
<dbReference type="InterPro" id="IPR006225">
    <property type="entry name" value="PsdUridine_synth_RluC/D"/>
</dbReference>
<dbReference type="RefSeq" id="WP_091494761.1">
    <property type="nucleotide sequence ID" value="NZ_FODJ01000001.1"/>
</dbReference>
<dbReference type="EMBL" id="FODJ01000001">
    <property type="protein sequence ID" value="SEN69489.1"/>
    <property type="molecule type" value="Genomic_DNA"/>
</dbReference>
<accession>A0A1H8IM74</accession>
<sequence>MKKQSFTVSDQAELLEFLLTNMSRGRNFVKNLLARGQVSVDGKKETRYNVQLTTGQIVSIQAKKTHESSLKGVKILHEDKDIIVINKDSGLLTIASKPNDSQTTAHRELMTYVKQKNYKDRIFIVHRLDRDTSGVLIFAKNEQAKLILQNNWKEQVKERTYLALVEGQVKLKQNTITSWLKESETHQMYVSKSSRDAKKAVLHYQVLKQSRDFSLLKVNLDTGRKNQIRIQLASIGHPIVGDKKYRANGNPIKRLGLHAAVICFIHPTSKKKMRFEVPAPKVFNTCCG</sequence>
<protein>
    <recommendedName>
        <fullName evidence="6">Pseudouridine synthase</fullName>
        <ecNumber evidence="6">5.4.99.-</ecNumber>
    </recommendedName>
</protein>
<comment type="similarity">
    <text evidence="2 6">Belongs to the pseudouridine synthase RluA family.</text>
</comment>
<proteinExistence type="inferred from homology"/>
<dbReference type="GO" id="GO:0009982">
    <property type="term" value="F:pseudouridine synthase activity"/>
    <property type="evidence" value="ECO:0007669"/>
    <property type="project" value="InterPro"/>
</dbReference>
<dbReference type="SUPFAM" id="SSF55174">
    <property type="entry name" value="Alpha-L RNA-binding motif"/>
    <property type="match status" value="1"/>
</dbReference>
<comment type="function">
    <text evidence="6">Responsible for synthesis of pseudouridine from uracil.</text>
</comment>
<dbReference type="AlphaFoldDB" id="A0A1H8IM74"/>
<dbReference type="PROSITE" id="PS50889">
    <property type="entry name" value="S4"/>
    <property type="match status" value="1"/>
</dbReference>
<evidence type="ECO:0000259" key="7">
    <source>
        <dbReference type="Pfam" id="PF00849"/>
    </source>
</evidence>
<dbReference type="OrthoDB" id="9807829at2"/>
<dbReference type="PANTHER" id="PTHR21600">
    <property type="entry name" value="MITOCHONDRIAL RNA PSEUDOURIDINE SYNTHASE"/>
    <property type="match status" value="1"/>
</dbReference>
<dbReference type="GO" id="GO:0000455">
    <property type="term" value="P:enzyme-directed rRNA pseudouridine synthesis"/>
    <property type="evidence" value="ECO:0007669"/>
    <property type="project" value="TreeGrafter"/>
</dbReference>
<name>A0A1H8IM74_9BACI</name>
<keyword evidence="5" id="KW-0694">RNA-binding</keyword>
<dbReference type="EC" id="5.4.99.-" evidence="6"/>
<keyword evidence="9" id="KW-1185">Reference proteome</keyword>
<gene>
    <name evidence="8" type="ORF">SAMN04488134_101656</name>
</gene>
<feature type="domain" description="Pseudouridine synthase RsuA/RluA-like" evidence="7">
    <location>
        <begin position="81"/>
        <end position="234"/>
    </location>
</feature>
<keyword evidence="3 6" id="KW-0413">Isomerase</keyword>
<dbReference type="STRING" id="872970.SAMN04488134_101656"/>
<dbReference type="Pfam" id="PF00849">
    <property type="entry name" value="PseudoU_synth_2"/>
    <property type="match status" value="1"/>
</dbReference>
<dbReference type="Gene3D" id="3.30.2350.10">
    <property type="entry name" value="Pseudouridine synthase"/>
    <property type="match status" value="1"/>
</dbReference>
<evidence type="ECO:0000313" key="8">
    <source>
        <dbReference type="EMBL" id="SEN69489.1"/>
    </source>
</evidence>
<dbReference type="InterPro" id="IPR036986">
    <property type="entry name" value="S4_RNA-bd_sf"/>
</dbReference>
<feature type="active site" evidence="4">
    <location>
        <position position="129"/>
    </location>
</feature>
<dbReference type="GO" id="GO:0140098">
    <property type="term" value="F:catalytic activity, acting on RNA"/>
    <property type="evidence" value="ECO:0007669"/>
    <property type="project" value="UniProtKB-ARBA"/>
</dbReference>
<dbReference type="InterPro" id="IPR006145">
    <property type="entry name" value="PsdUridine_synth_RsuA/RluA"/>
</dbReference>
<evidence type="ECO:0000256" key="2">
    <source>
        <dbReference type="ARBA" id="ARBA00010876"/>
    </source>
</evidence>
<dbReference type="PANTHER" id="PTHR21600:SF44">
    <property type="entry name" value="RIBOSOMAL LARGE SUBUNIT PSEUDOURIDINE SYNTHASE D"/>
    <property type="match status" value="1"/>
</dbReference>
<evidence type="ECO:0000256" key="4">
    <source>
        <dbReference type="PIRSR" id="PIRSR606225-1"/>
    </source>
</evidence>
<dbReference type="SUPFAM" id="SSF55120">
    <property type="entry name" value="Pseudouridine synthase"/>
    <property type="match status" value="1"/>
</dbReference>
<comment type="catalytic activity">
    <reaction evidence="1 6">
        <text>a uridine in RNA = a pseudouridine in RNA</text>
        <dbReference type="Rhea" id="RHEA:48348"/>
        <dbReference type="Rhea" id="RHEA-COMP:12068"/>
        <dbReference type="Rhea" id="RHEA-COMP:12069"/>
        <dbReference type="ChEBI" id="CHEBI:65314"/>
        <dbReference type="ChEBI" id="CHEBI:65315"/>
    </reaction>
</comment>
<evidence type="ECO:0000256" key="1">
    <source>
        <dbReference type="ARBA" id="ARBA00000073"/>
    </source>
</evidence>